<name>A0AA96RL12_9BACL</name>
<dbReference type="RefSeq" id="WP_314800977.1">
    <property type="nucleotide sequence ID" value="NZ_CP130319.1"/>
</dbReference>
<evidence type="ECO:0000313" key="2">
    <source>
        <dbReference type="Proteomes" id="UP001304650"/>
    </source>
</evidence>
<keyword evidence="2" id="KW-1185">Reference proteome</keyword>
<accession>A0AA96RL12</accession>
<proteinExistence type="predicted"/>
<gene>
    <name evidence="1" type="ORF">MJB10_01590</name>
</gene>
<evidence type="ECO:0000313" key="1">
    <source>
        <dbReference type="EMBL" id="WNR44871.1"/>
    </source>
</evidence>
<protein>
    <submittedName>
        <fullName evidence="1">Uncharacterized protein</fullName>
    </submittedName>
</protein>
<reference evidence="1" key="1">
    <citation type="submission" date="2022-02" db="EMBL/GenBank/DDBJ databases">
        <title>Paenibacillus sp. MBLB1832 Whole Genome Shotgun Sequencing.</title>
        <authorList>
            <person name="Hwang C.Y."/>
            <person name="Cho E.-S."/>
            <person name="Seo M.-J."/>
        </authorList>
    </citation>
    <scope>NUCLEOTIDE SEQUENCE</scope>
    <source>
        <strain evidence="1">MBLB1832</strain>
    </source>
</reference>
<dbReference type="KEGG" id="proo:MJB10_01590"/>
<dbReference type="EMBL" id="CP130319">
    <property type="protein sequence ID" value="WNR44871.1"/>
    <property type="molecule type" value="Genomic_DNA"/>
</dbReference>
<dbReference type="AlphaFoldDB" id="A0AA96RL12"/>
<dbReference type="Proteomes" id="UP001304650">
    <property type="component" value="Chromosome"/>
</dbReference>
<sequence length="67" mass="8205">MPTITRSPKVQTRRQVEEIWMAKQRLEALDKMQSYDYVRMENERINNLASMMHNIKFHIYTKYDVIL</sequence>
<organism evidence="1 2">
    <name type="scientific">Paenibacillus roseopurpureus</name>
    <dbReference type="NCBI Taxonomy" id="2918901"/>
    <lineage>
        <taxon>Bacteria</taxon>
        <taxon>Bacillati</taxon>
        <taxon>Bacillota</taxon>
        <taxon>Bacilli</taxon>
        <taxon>Bacillales</taxon>
        <taxon>Paenibacillaceae</taxon>
        <taxon>Paenibacillus</taxon>
    </lineage>
</organism>